<evidence type="ECO:0000256" key="2">
    <source>
        <dbReference type="ARBA" id="ARBA00008226"/>
    </source>
</evidence>
<dbReference type="InterPro" id="IPR012947">
    <property type="entry name" value="tRNA_SAD"/>
</dbReference>
<dbReference type="FunFam" id="3.30.930.10:FF:000009">
    <property type="entry name" value="Threonine--tRNA ligase 2, cytoplasmic"/>
    <property type="match status" value="1"/>
</dbReference>
<evidence type="ECO:0000313" key="15">
    <source>
        <dbReference type="EMBL" id="GFO47875.1"/>
    </source>
</evidence>
<dbReference type="PANTHER" id="PTHR11451:SF46">
    <property type="entry name" value="THREONINE--TRNA LIGASE"/>
    <property type="match status" value="1"/>
</dbReference>
<evidence type="ECO:0000313" key="16">
    <source>
        <dbReference type="Proteomes" id="UP000735302"/>
    </source>
</evidence>
<dbReference type="InterPro" id="IPR012675">
    <property type="entry name" value="Beta-grasp_dom_sf"/>
</dbReference>
<keyword evidence="8" id="KW-0648">Protein biosynthesis</keyword>
<dbReference type="HAMAP" id="MF_00184">
    <property type="entry name" value="Thr_tRNA_synth"/>
    <property type="match status" value="1"/>
</dbReference>
<evidence type="ECO:0000256" key="4">
    <source>
        <dbReference type="ARBA" id="ARBA00022490"/>
    </source>
</evidence>
<evidence type="ECO:0000256" key="9">
    <source>
        <dbReference type="ARBA" id="ARBA00023146"/>
    </source>
</evidence>
<dbReference type="CDD" id="cd01667">
    <property type="entry name" value="TGS_ThrRS"/>
    <property type="match status" value="1"/>
</dbReference>
<evidence type="ECO:0000256" key="1">
    <source>
        <dbReference type="ARBA" id="ARBA00004496"/>
    </source>
</evidence>
<dbReference type="Gene3D" id="3.30.980.10">
    <property type="entry name" value="Threonyl-trna Synthetase, Chain A, domain 2"/>
    <property type="match status" value="1"/>
</dbReference>
<dbReference type="EMBL" id="BLXT01008354">
    <property type="protein sequence ID" value="GFO47875.1"/>
    <property type="molecule type" value="Genomic_DNA"/>
</dbReference>
<dbReference type="PRINTS" id="PR01047">
    <property type="entry name" value="TRNASYNTHTHR"/>
</dbReference>
<dbReference type="NCBIfam" id="TIGR00418">
    <property type="entry name" value="thrS"/>
    <property type="match status" value="1"/>
</dbReference>
<evidence type="ECO:0000259" key="14">
    <source>
        <dbReference type="PROSITE" id="PS51880"/>
    </source>
</evidence>
<dbReference type="SUPFAM" id="SSF52954">
    <property type="entry name" value="Class II aaRS ABD-related"/>
    <property type="match status" value="1"/>
</dbReference>
<dbReference type="InterPro" id="IPR018163">
    <property type="entry name" value="Thr/Ala-tRNA-synth_IIc_edit"/>
</dbReference>
<comment type="similarity">
    <text evidence="2">Belongs to the class-II aminoacyl-tRNA synthetase family.</text>
</comment>
<dbReference type="Pfam" id="PF02824">
    <property type="entry name" value="TGS"/>
    <property type="match status" value="1"/>
</dbReference>
<dbReference type="Proteomes" id="UP000735302">
    <property type="component" value="Unassembled WGS sequence"/>
</dbReference>
<dbReference type="InterPro" id="IPR004154">
    <property type="entry name" value="Anticodon-bd"/>
</dbReference>
<dbReference type="FunFam" id="3.10.20.30:FF:000006">
    <property type="entry name" value="Threonine--tRNA ligase, cytoplasmic"/>
    <property type="match status" value="1"/>
</dbReference>
<keyword evidence="6" id="KW-0547">Nucleotide-binding</keyword>
<keyword evidence="9" id="KW-0030">Aminoacyl-tRNA synthetase</keyword>
<feature type="domain" description="Aminoacyl-transfer RNA synthetases class-II family profile" evidence="13">
    <location>
        <begin position="340"/>
        <end position="600"/>
    </location>
</feature>
<gene>
    <name evidence="15" type="ORF">PoB_007438000</name>
</gene>
<organism evidence="15 16">
    <name type="scientific">Plakobranchus ocellatus</name>
    <dbReference type="NCBI Taxonomy" id="259542"/>
    <lineage>
        <taxon>Eukaryota</taxon>
        <taxon>Metazoa</taxon>
        <taxon>Spiralia</taxon>
        <taxon>Lophotrochozoa</taxon>
        <taxon>Mollusca</taxon>
        <taxon>Gastropoda</taxon>
        <taxon>Heterobranchia</taxon>
        <taxon>Euthyneura</taxon>
        <taxon>Panpulmonata</taxon>
        <taxon>Sacoglossa</taxon>
        <taxon>Placobranchoidea</taxon>
        <taxon>Plakobranchidae</taxon>
        <taxon>Plakobranchus</taxon>
    </lineage>
</organism>
<dbReference type="SUPFAM" id="SSF81271">
    <property type="entry name" value="TGS-like"/>
    <property type="match status" value="1"/>
</dbReference>
<name>A0AAV4DUP5_9GAST</name>
<dbReference type="Gene3D" id="3.30.930.10">
    <property type="entry name" value="Bira Bifunctional Protein, Domain 2"/>
    <property type="match status" value="1"/>
</dbReference>
<dbReference type="PANTHER" id="PTHR11451">
    <property type="entry name" value="THREONINE-TRNA LIGASE"/>
    <property type="match status" value="1"/>
</dbReference>
<evidence type="ECO:0000256" key="12">
    <source>
        <dbReference type="SAM" id="MobiDB-lite"/>
    </source>
</evidence>
<evidence type="ECO:0000256" key="3">
    <source>
        <dbReference type="ARBA" id="ARBA00013163"/>
    </source>
</evidence>
<dbReference type="AlphaFoldDB" id="A0AAV4DUP5"/>
<dbReference type="InterPro" id="IPR004095">
    <property type="entry name" value="TGS"/>
</dbReference>
<dbReference type="GO" id="GO:0006435">
    <property type="term" value="P:threonyl-tRNA aminoacylation"/>
    <property type="evidence" value="ECO:0007669"/>
    <property type="project" value="InterPro"/>
</dbReference>
<dbReference type="EC" id="6.1.1.3" evidence="3"/>
<comment type="catalytic activity">
    <reaction evidence="11">
        <text>tRNA(Thr) + L-threonine + ATP = L-threonyl-tRNA(Thr) + AMP + diphosphate + H(+)</text>
        <dbReference type="Rhea" id="RHEA:24624"/>
        <dbReference type="Rhea" id="RHEA-COMP:9670"/>
        <dbReference type="Rhea" id="RHEA-COMP:9704"/>
        <dbReference type="ChEBI" id="CHEBI:15378"/>
        <dbReference type="ChEBI" id="CHEBI:30616"/>
        <dbReference type="ChEBI" id="CHEBI:33019"/>
        <dbReference type="ChEBI" id="CHEBI:57926"/>
        <dbReference type="ChEBI" id="CHEBI:78442"/>
        <dbReference type="ChEBI" id="CHEBI:78534"/>
        <dbReference type="ChEBI" id="CHEBI:456215"/>
        <dbReference type="EC" id="6.1.1.3"/>
    </reaction>
</comment>
<dbReference type="FunFam" id="3.40.50.800:FF:000003">
    <property type="entry name" value="Threonine--tRNA ligase 2, cytoplasmic"/>
    <property type="match status" value="1"/>
</dbReference>
<evidence type="ECO:0000256" key="10">
    <source>
        <dbReference type="ARBA" id="ARBA00031900"/>
    </source>
</evidence>
<dbReference type="PROSITE" id="PS50862">
    <property type="entry name" value="AA_TRNA_LIGASE_II"/>
    <property type="match status" value="1"/>
</dbReference>
<proteinExistence type="inferred from homology"/>
<dbReference type="Gene3D" id="3.40.50.800">
    <property type="entry name" value="Anticodon-binding domain"/>
    <property type="match status" value="1"/>
</dbReference>
<sequence length="718" mass="82483">MAENVAEEVQKMDLSDNKKKSGKASKAGGGGGDKKAREAPPPPEFIEHRQKLWDQLKREREDWVAAQDRVPIKITLPDGAVKDGQAWQTTPFEVASSISQGLADSTIVAKVNGELWDLDRPFEKDSSLQLLKFDDPEGQYVFWHSSAHMLGEAMELHCGGHLCYGPPIDEGFYYDMWCPEPVSSSELPKLESLVKNIAKEKQPFERLEVTKENLLKMFEYNLFKQRILKQKVTTPTTTIYKCGPLIDLCRGPHVRHTGKVKALAVTKNSSTYWEGNAEAESLQRIYGISFPDPKQLKEWKHFQEEAAKRDHRKIGREQELFFFHELSPGSCFFLPKGAFIYNTLVEYIKSEYWKRGFSEVVSPNIYNSKLWEISGHWQHYAENMFSFDCEKETYALKPMNCPGHCLMFDHRVRSWRELPLRLADFGVLHRNEVSGALSGLTRVRRFQQDDAHIFCRKDQIEVEIKHCLEFLQSVYGTFNFTFNLKLSTRPDKYLGEKAVWDEAEKQLESSLNAFGNKWELNPGDGAFYGPKIDITINDALRRSHQCATIQLDFQLPERFNLTYMNEKQEQERPVIIHRAVLGSVERMMAILCENFGGKWPFWLSPRQSIVITVAPAFDSYAQEVMQKIRAAGFLCEHDLDQGTTMNKKIRNAQLAQYNFIFVVGENEVKNQTANVRTRDNKIHGEHSIDHIIARFEELRNTKALDAEDTFAPAASQAS</sequence>
<dbReference type="GO" id="GO:0005739">
    <property type="term" value="C:mitochondrion"/>
    <property type="evidence" value="ECO:0007669"/>
    <property type="project" value="TreeGrafter"/>
</dbReference>
<feature type="region of interest" description="Disordered" evidence="12">
    <location>
        <begin position="1"/>
        <end position="46"/>
    </location>
</feature>
<comment type="subcellular location">
    <subcellularLocation>
        <location evidence="1">Cytoplasm</location>
    </subcellularLocation>
</comment>
<dbReference type="InterPro" id="IPR002314">
    <property type="entry name" value="aa-tRNA-synt_IIb"/>
</dbReference>
<dbReference type="InterPro" id="IPR045864">
    <property type="entry name" value="aa-tRNA-synth_II/BPL/LPL"/>
</dbReference>
<dbReference type="InterPro" id="IPR033728">
    <property type="entry name" value="ThrRS_core"/>
</dbReference>
<evidence type="ECO:0000256" key="5">
    <source>
        <dbReference type="ARBA" id="ARBA00022598"/>
    </source>
</evidence>
<dbReference type="GO" id="GO:0005524">
    <property type="term" value="F:ATP binding"/>
    <property type="evidence" value="ECO:0007669"/>
    <property type="project" value="UniProtKB-KW"/>
</dbReference>
<protein>
    <recommendedName>
        <fullName evidence="3">threonine--tRNA ligase</fullName>
        <ecNumber evidence="3">6.1.1.3</ecNumber>
    </recommendedName>
    <alternativeName>
        <fullName evidence="10">Threonyl-tRNA synthetase</fullName>
    </alternativeName>
</protein>
<keyword evidence="7" id="KW-0067">ATP-binding</keyword>
<dbReference type="InterPro" id="IPR036621">
    <property type="entry name" value="Anticodon-bd_dom_sf"/>
</dbReference>
<dbReference type="SMART" id="SM00863">
    <property type="entry name" value="tRNA_SAD"/>
    <property type="match status" value="1"/>
</dbReference>
<dbReference type="CDD" id="cd00771">
    <property type="entry name" value="ThrRS_core"/>
    <property type="match status" value="1"/>
</dbReference>
<dbReference type="CDD" id="cd00860">
    <property type="entry name" value="ThrRS_anticodon"/>
    <property type="match status" value="1"/>
</dbReference>
<dbReference type="Pfam" id="PF00587">
    <property type="entry name" value="tRNA-synt_2b"/>
    <property type="match status" value="1"/>
</dbReference>
<dbReference type="Pfam" id="PF03129">
    <property type="entry name" value="HGTP_anticodon"/>
    <property type="match status" value="1"/>
</dbReference>
<dbReference type="SUPFAM" id="SSF55681">
    <property type="entry name" value="Class II aaRS and biotin synthetases"/>
    <property type="match status" value="1"/>
</dbReference>
<comment type="caution">
    <text evidence="15">The sequence shown here is derived from an EMBL/GenBank/DDBJ whole genome shotgun (WGS) entry which is preliminary data.</text>
</comment>
<dbReference type="SUPFAM" id="SSF55186">
    <property type="entry name" value="ThrRS/AlaRS common domain"/>
    <property type="match status" value="1"/>
</dbReference>
<dbReference type="Gene3D" id="3.10.20.30">
    <property type="match status" value="1"/>
</dbReference>
<accession>A0AAV4DUP5</accession>
<evidence type="ECO:0000256" key="7">
    <source>
        <dbReference type="ARBA" id="ARBA00022840"/>
    </source>
</evidence>
<keyword evidence="5 15" id="KW-0436">Ligase</keyword>
<dbReference type="InterPro" id="IPR047246">
    <property type="entry name" value="ThrRS_anticodon"/>
</dbReference>
<evidence type="ECO:0000259" key="13">
    <source>
        <dbReference type="PROSITE" id="PS50862"/>
    </source>
</evidence>
<dbReference type="Pfam" id="PF07973">
    <property type="entry name" value="tRNA_SAD"/>
    <property type="match status" value="1"/>
</dbReference>
<feature type="compositionally biased region" description="Basic and acidic residues" evidence="12">
    <location>
        <begin position="8"/>
        <end position="19"/>
    </location>
</feature>
<dbReference type="PROSITE" id="PS51880">
    <property type="entry name" value="TGS"/>
    <property type="match status" value="1"/>
</dbReference>
<feature type="domain" description="TGS" evidence="14">
    <location>
        <begin position="68"/>
        <end position="132"/>
    </location>
</feature>
<dbReference type="InterPro" id="IPR002320">
    <property type="entry name" value="Thr-tRNA-ligase_IIa"/>
</dbReference>
<keyword evidence="16" id="KW-1185">Reference proteome</keyword>
<evidence type="ECO:0000256" key="8">
    <source>
        <dbReference type="ARBA" id="ARBA00022917"/>
    </source>
</evidence>
<evidence type="ECO:0000256" key="11">
    <source>
        <dbReference type="ARBA" id="ARBA00049515"/>
    </source>
</evidence>
<dbReference type="InterPro" id="IPR006195">
    <property type="entry name" value="aa-tRNA-synth_II"/>
</dbReference>
<keyword evidence="4" id="KW-0963">Cytoplasm</keyword>
<dbReference type="GO" id="GO:0004829">
    <property type="term" value="F:threonine-tRNA ligase activity"/>
    <property type="evidence" value="ECO:0007669"/>
    <property type="project" value="UniProtKB-EC"/>
</dbReference>
<reference evidence="15 16" key="1">
    <citation type="journal article" date="2021" name="Elife">
        <title>Chloroplast acquisition without the gene transfer in kleptoplastic sea slugs, Plakobranchus ocellatus.</title>
        <authorList>
            <person name="Maeda T."/>
            <person name="Takahashi S."/>
            <person name="Yoshida T."/>
            <person name="Shimamura S."/>
            <person name="Takaki Y."/>
            <person name="Nagai Y."/>
            <person name="Toyoda A."/>
            <person name="Suzuki Y."/>
            <person name="Arimoto A."/>
            <person name="Ishii H."/>
            <person name="Satoh N."/>
            <person name="Nishiyama T."/>
            <person name="Hasebe M."/>
            <person name="Maruyama T."/>
            <person name="Minagawa J."/>
            <person name="Obokata J."/>
            <person name="Shigenobu S."/>
        </authorList>
    </citation>
    <scope>NUCLEOTIDE SEQUENCE [LARGE SCALE GENOMIC DNA]</scope>
</reference>
<dbReference type="FunFam" id="3.30.980.10:FF:000003">
    <property type="entry name" value="Threonine--tRNA ligase, cytoplasmic"/>
    <property type="match status" value="1"/>
</dbReference>
<dbReference type="InterPro" id="IPR012676">
    <property type="entry name" value="TGS-like"/>
</dbReference>
<evidence type="ECO:0000256" key="6">
    <source>
        <dbReference type="ARBA" id="ARBA00022741"/>
    </source>
</evidence>